<accession>A0AAN8N7Q1</accession>
<dbReference type="GO" id="GO:0003676">
    <property type="term" value="F:nucleic acid binding"/>
    <property type="evidence" value="ECO:0007669"/>
    <property type="project" value="InterPro"/>
</dbReference>
<keyword evidence="5" id="KW-1185">Reference proteome</keyword>
<feature type="compositionally biased region" description="Polar residues" evidence="2">
    <location>
        <begin position="152"/>
        <end position="163"/>
    </location>
</feature>
<comment type="caution">
    <text evidence="4">The sequence shown here is derived from an EMBL/GenBank/DDBJ whole genome shotgun (WGS) entry which is preliminary data.</text>
</comment>
<proteinExistence type="predicted"/>
<dbReference type="AlphaFoldDB" id="A0AAN8N7Q1"/>
<keyword evidence="1" id="KW-0862">Zinc</keyword>
<feature type="domain" description="CCHC-type" evidence="3">
    <location>
        <begin position="293"/>
        <end position="307"/>
    </location>
</feature>
<feature type="region of interest" description="Disordered" evidence="2">
    <location>
        <begin position="90"/>
        <end position="163"/>
    </location>
</feature>
<keyword evidence="1" id="KW-0479">Metal-binding</keyword>
<reference evidence="4 5" key="1">
    <citation type="submission" date="2019-10" db="EMBL/GenBank/DDBJ databases">
        <authorList>
            <person name="Palmer J.M."/>
        </authorList>
    </citation>
    <scope>NUCLEOTIDE SEQUENCE [LARGE SCALE GENOMIC DNA]</scope>
    <source>
        <strain evidence="4 5">TWF718</strain>
    </source>
</reference>
<gene>
    <name evidence="4" type="ORF">TWF718_000673</name>
</gene>
<dbReference type="GO" id="GO:0008270">
    <property type="term" value="F:zinc ion binding"/>
    <property type="evidence" value="ECO:0007669"/>
    <property type="project" value="UniProtKB-KW"/>
</dbReference>
<feature type="region of interest" description="Disordered" evidence="2">
    <location>
        <begin position="29"/>
        <end position="75"/>
    </location>
</feature>
<evidence type="ECO:0000313" key="4">
    <source>
        <dbReference type="EMBL" id="KAK6356312.1"/>
    </source>
</evidence>
<keyword evidence="1" id="KW-0863">Zinc-finger</keyword>
<dbReference type="PROSITE" id="PS50158">
    <property type="entry name" value="ZF_CCHC"/>
    <property type="match status" value="1"/>
</dbReference>
<dbReference type="EMBL" id="JAVHNR010000001">
    <property type="protein sequence ID" value="KAK6356312.1"/>
    <property type="molecule type" value="Genomic_DNA"/>
</dbReference>
<evidence type="ECO:0000256" key="1">
    <source>
        <dbReference type="PROSITE-ProRule" id="PRU00047"/>
    </source>
</evidence>
<evidence type="ECO:0000313" key="5">
    <source>
        <dbReference type="Proteomes" id="UP001313282"/>
    </source>
</evidence>
<evidence type="ECO:0000259" key="3">
    <source>
        <dbReference type="PROSITE" id="PS50158"/>
    </source>
</evidence>
<name>A0AAN8N7Q1_9PEZI</name>
<dbReference type="InterPro" id="IPR001878">
    <property type="entry name" value="Znf_CCHC"/>
</dbReference>
<sequence>MKLELDSKAADIAEIKDNLALLRNFILGATPNQEETSKQAEDTTEAKDASPPHPSSIETDVSKGLGHHTSIGTDPAKALLAPGACVLSLPETSEENPHSFEELSEPNNLSDSENIAERAARDPQSFDNTHSLRRLPNPASEDNEPTRPRSAGVSTSSSHWQAQTAGDYRQMAVGQQPTTNVSINGVAKAIPSSIAGTSSFLPYPPQPRGPAAPYMMYGHPFGAPAPPSFVGWQGGPQPQPPYLQARAIGQWSDGRSLGAFGSPVVSSAFVTSVQRYNTRAGPHAFPKARAKSCSRCGDPAHFYKHCPHKHANSKGGKQFGTCGGKRCGGPFGPNKGGLHSLDRLDKAPPFPIDRQMELIDYMVATNRADDLRKAALAGRQQGAPAA</sequence>
<protein>
    <recommendedName>
        <fullName evidence="3">CCHC-type domain-containing protein</fullName>
    </recommendedName>
</protein>
<organism evidence="4 5">
    <name type="scientific">Orbilia javanica</name>
    <dbReference type="NCBI Taxonomy" id="47235"/>
    <lineage>
        <taxon>Eukaryota</taxon>
        <taxon>Fungi</taxon>
        <taxon>Dikarya</taxon>
        <taxon>Ascomycota</taxon>
        <taxon>Pezizomycotina</taxon>
        <taxon>Orbiliomycetes</taxon>
        <taxon>Orbiliales</taxon>
        <taxon>Orbiliaceae</taxon>
        <taxon>Orbilia</taxon>
    </lineage>
</organism>
<evidence type="ECO:0000256" key="2">
    <source>
        <dbReference type="SAM" id="MobiDB-lite"/>
    </source>
</evidence>
<feature type="compositionally biased region" description="Basic and acidic residues" evidence="2">
    <location>
        <begin position="35"/>
        <end position="50"/>
    </location>
</feature>
<dbReference type="Proteomes" id="UP001313282">
    <property type="component" value="Unassembled WGS sequence"/>
</dbReference>